<dbReference type="PANTHER" id="PTHR21349">
    <property type="entry name" value="50S RIBOSOMAL PROTEIN L21"/>
    <property type="match status" value="1"/>
</dbReference>
<keyword evidence="2 6" id="KW-0699">rRNA-binding</keyword>
<reference evidence="8 9" key="1">
    <citation type="submission" date="2013-12" db="EMBL/GenBank/DDBJ databases">
        <title>Comparative genomics of Petrotoga isolates.</title>
        <authorList>
            <person name="Nesbo C.L."/>
            <person name="Charchuk R."/>
            <person name="Chow K."/>
        </authorList>
    </citation>
    <scope>NUCLEOTIDE SEQUENCE [LARGE SCALE GENOMIC DNA]</scope>
    <source>
        <strain evidence="8 9">DSM 13574</strain>
    </source>
</reference>
<sequence>MYAIVYFNGKQYKVEKDQVIYTEKVKNVDPGNELVLDKVIYLSKDDQKKAGQPYLDGAKVITEVVEHGKDRKVKIIKFEGRKNYRREKGHRQEYTALKIKEIEG</sequence>
<dbReference type="EMBL" id="AZRL01000004">
    <property type="protein sequence ID" value="PNR97630.1"/>
    <property type="molecule type" value="Genomic_DNA"/>
</dbReference>
<dbReference type="InterPro" id="IPR018258">
    <property type="entry name" value="Ribosomal_bL21_CS"/>
</dbReference>
<dbReference type="AlphaFoldDB" id="A0A2K1P4B4"/>
<dbReference type="RefSeq" id="WP_103066456.1">
    <property type="nucleotide sequence ID" value="NZ_AZRL01000004.1"/>
</dbReference>
<evidence type="ECO:0000256" key="1">
    <source>
        <dbReference type="ARBA" id="ARBA00008563"/>
    </source>
</evidence>
<evidence type="ECO:0000256" key="7">
    <source>
        <dbReference type="RuleBase" id="RU000562"/>
    </source>
</evidence>
<keyword evidence="4 6" id="KW-0689">Ribosomal protein</keyword>
<evidence type="ECO:0000256" key="5">
    <source>
        <dbReference type="ARBA" id="ARBA00023274"/>
    </source>
</evidence>
<dbReference type="Pfam" id="PF00829">
    <property type="entry name" value="Ribosomal_L21p"/>
    <property type="match status" value="1"/>
</dbReference>
<name>A0A2K1P4B4_9BACT</name>
<evidence type="ECO:0000256" key="6">
    <source>
        <dbReference type="HAMAP-Rule" id="MF_01363"/>
    </source>
</evidence>
<dbReference type="InterPro" id="IPR028909">
    <property type="entry name" value="bL21-like"/>
</dbReference>
<dbReference type="GO" id="GO:0005737">
    <property type="term" value="C:cytoplasm"/>
    <property type="evidence" value="ECO:0007669"/>
    <property type="project" value="UniProtKB-ARBA"/>
</dbReference>
<dbReference type="Proteomes" id="UP000236434">
    <property type="component" value="Unassembled WGS sequence"/>
</dbReference>
<dbReference type="PROSITE" id="PS01169">
    <property type="entry name" value="RIBOSOMAL_L21"/>
    <property type="match status" value="1"/>
</dbReference>
<dbReference type="InterPro" id="IPR001787">
    <property type="entry name" value="Ribosomal_bL21"/>
</dbReference>
<dbReference type="GO" id="GO:0003735">
    <property type="term" value="F:structural constituent of ribosome"/>
    <property type="evidence" value="ECO:0007669"/>
    <property type="project" value="InterPro"/>
</dbReference>
<dbReference type="GO" id="GO:1990904">
    <property type="term" value="C:ribonucleoprotein complex"/>
    <property type="evidence" value="ECO:0007669"/>
    <property type="project" value="UniProtKB-KW"/>
</dbReference>
<dbReference type="PANTHER" id="PTHR21349:SF0">
    <property type="entry name" value="LARGE RIBOSOMAL SUBUNIT PROTEIN BL21M"/>
    <property type="match status" value="1"/>
</dbReference>
<keyword evidence="3 6" id="KW-0694">RNA-binding</keyword>
<keyword evidence="5 6" id="KW-0687">Ribonucleoprotein</keyword>
<dbReference type="GO" id="GO:0006412">
    <property type="term" value="P:translation"/>
    <property type="evidence" value="ECO:0007669"/>
    <property type="project" value="UniProtKB-UniRule"/>
</dbReference>
<comment type="caution">
    <text evidence="8">The sequence shown here is derived from an EMBL/GenBank/DDBJ whole genome shotgun (WGS) entry which is preliminary data.</text>
</comment>
<comment type="similarity">
    <text evidence="1 6 7">Belongs to the bacterial ribosomal protein bL21 family.</text>
</comment>
<dbReference type="GO" id="GO:0019843">
    <property type="term" value="F:rRNA binding"/>
    <property type="evidence" value="ECO:0007669"/>
    <property type="project" value="UniProtKB-UniRule"/>
</dbReference>
<dbReference type="NCBIfam" id="TIGR00061">
    <property type="entry name" value="L21"/>
    <property type="match status" value="1"/>
</dbReference>
<evidence type="ECO:0000256" key="3">
    <source>
        <dbReference type="ARBA" id="ARBA00022884"/>
    </source>
</evidence>
<evidence type="ECO:0000313" key="9">
    <source>
        <dbReference type="Proteomes" id="UP000236434"/>
    </source>
</evidence>
<gene>
    <name evidence="6" type="primary">rplU</name>
    <name evidence="8" type="ORF">X929_02445</name>
</gene>
<comment type="function">
    <text evidence="6 7">This protein binds to 23S rRNA in the presence of protein L20.</text>
</comment>
<protein>
    <recommendedName>
        <fullName evidence="6">Large ribosomal subunit protein bL21</fullName>
    </recommendedName>
</protein>
<comment type="subunit">
    <text evidence="6">Part of the 50S ribosomal subunit. Contacts protein L20.</text>
</comment>
<proteinExistence type="inferred from homology"/>
<organism evidence="8 9">
    <name type="scientific">Petrotoga olearia DSM 13574</name>
    <dbReference type="NCBI Taxonomy" id="1122955"/>
    <lineage>
        <taxon>Bacteria</taxon>
        <taxon>Thermotogati</taxon>
        <taxon>Thermotogota</taxon>
        <taxon>Thermotogae</taxon>
        <taxon>Petrotogales</taxon>
        <taxon>Petrotogaceae</taxon>
        <taxon>Petrotoga</taxon>
    </lineage>
</organism>
<evidence type="ECO:0000313" key="8">
    <source>
        <dbReference type="EMBL" id="PNR97630.1"/>
    </source>
</evidence>
<dbReference type="InterPro" id="IPR036164">
    <property type="entry name" value="bL21-like_sf"/>
</dbReference>
<accession>A0A2K1P4B4</accession>
<evidence type="ECO:0000256" key="2">
    <source>
        <dbReference type="ARBA" id="ARBA00022730"/>
    </source>
</evidence>
<dbReference type="OrthoDB" id="9813334at2"/>
<dbReference type="GO" id="GO:0005840">
    <property type="term" value="C:ribosome"/>
    <property type="evidence" value="ECO:0007669"/>
    <property type="project" value="UniProtKB-KW"/>
</dbReference>
<evidence type="ECO:0000256" key="4">
    <source>
        <dbReference type="ARBA" id="ARBA00022980"/>
    </source>
</evidence>
<dbReference type="HAMAP" id="MF_01363">
    <property type="entry name" value="Ribosomal_bL21"/>
    <property type="match status" value="1"/>
</dbReference>
<dbReference type="SUPFAM" id="SSF141091">
    <property type="entry name" value="L21p-like"/>
    <property type="match status" value="1"/>
</dbReference>